<dbReference type="EMBL" id="FNHH01000003">
    <property type="protein sequence ID" value="SDL86058.1"/>
    <property type="molecule type" value="Genomic_DNA"/>
</dbReference>
<sequence length="110" mass="12929">MIPEQFKINTLLKVNIFGHEVDVNYAYYWPRIKEEQLKLKDEGPLVSHIEFRSDSKIISETGYRSHFFHSVLLEDTTYETVQQLVTEIGEMLAKENGYEPRSPTNQMSLF</sequence>
<evidence type="ECO:0000313" key="2">
    <source>
        <dbReference type="Proteomes" id="UP000199226"/>
    </source>
</evidence>
<reference evidence="2" key="1">
    <citation type="submission" date="2016-10" db="EMBL/GenBank/DDBJ databases">
        <authorList>
            <person name="Varghese N."/>
            <person name="Submissions S."/>
        </authorList>
    </citation>
    <scope>NUCLEOTIDE SEQUENCE [LARGE SCALE GENOMIC DNA]</scope>
    <source>
        <strain evidence="2">DSM 24536</strain>
    </source>
</reference>
<proteinExistence type="predicted"/>
<organism evidence="1 2">
    <name type="scientific">Daejeonella rubra</name>
    <dbReference type="NCBI Taxonomy" id="990371"/>
    <lineage>
        <taxon>Bacteria</taxon>
        <taxon>Pseudomonadati</taxon>
        <taxon>Bacteroidota</taxon>
        <taxon>Sphingobacteriia</taxon>
        <taxon>Sphingobacteriales</taxon>
        <taxon>Sphingobacteriaceae</taxon>
        <taxon>Daejeonella</taxon>
    </lineage>
</organism>
<name>A0A1G9NHK0_9SPHI</name>
<dbReference type="Proteomes" id="UP000199226">
    <property type="component" value="Unassembled WGS sequence"/>
</dbReference>
<accession>A0A1G9NHK0</accession>
<keyword evidence="2" id="KW-1185">Reference proteome</keyword>
<dbReference type="STRING" id="990371.SAMN05421813_10342"/>
<dbReference type="AlphaFoldDB" id="A0A1G9NHK0"/>
<dbReference type="OrthoDB" id="713555at2"/>
<gene>
    <name evidence="1" type="ORF">SAMN05421813_10342</name>
</gene>
<protein>
    <submittedName>
        <fullName evidence="1">Uncharacterized protein</fullName>
    </submittedName>
</protein>
<evidence type="ECO:0000313" key="1">
    <source>
        <dbReference type="EMBL" id="SDL86058.1"/>
    </source>
</evidence>
<dbReference type="RefSeq" id="WP_090699545.1">
    <property type="nucleotide sequence ID" value="NZ_FNHH01000003.1"/>
</dbReference>